<dbReference type="Proteomes" id="UP000177659">
    <property type="component" value="Unassembled WGS sequence"/>
</dbReference>
<dbReference type="AlphaFoldDB" id="A0A1F6D0V8"/>
<organism evidence="1 2">
    <name type="scientific">Candidatus Kaiserbacteria bacterium RIFCSPHIGHO2_02_FULL_49_11</name>
    <dbReference type="NCBI Taxonomy" id="1798489"/>
    <lineage>
        <taxon>Bacteria</taxon>
        <taxon>Candidatus Kaiseribacteriota</taxon>
    </lineage>
</organism>
<comment type="caution">
    <text evidence="1">The sequence shown here is derived from an EMBL/GenBank/DDBJ whole genome shotgun (WGS) entry which is preliminary data.</text>
</comment>
<sequence length="105" mass="11693">MRTSIHEWLKITREKAKGYPHGAPSESLLEEEVVSADPWSKVVTRTLVPRITTFVLVRAQDRVCVACVASLSVATAAGTITRPPRADSECPTDQFFPFVLYLYGR</sequence>
<reference evidence="1 2" key="1">
    <citation type="journal article" date="2016" name="Nat. Commun.">
        <title>Thousands of microbial genomes shed light on interconnected biogeochemical processes in an aquifer system.</title>
        <authorList>
            <person name="Anantharaman K."/>
            <person name="Brown C.T."/>
            <person name="Hug L.A."/>
            <person name="Sharon I."/>
            <person name="Castelle C.J."/>
            <person name="Probst A.J."/>
            <person name="Thomas B.C."/>
            <person name="Singh A."/>
            <person name="Wilkins M.J."/>
            <person name="Karaoz U."/>
            <person name="Brodie E.L."/>
            <person name="Williams K.H."/>
            <person name="Hubbard S.S."/>
            <person name="Banfield J.F."/>
        </authorList>
    </citation>
    <scope>NUCLEOTIDE SEQUENCE [LARGE SCALE GENOMIC DNA]</scope>
</reference>
<evidence type="ECO:0000313" key="2">
    <source>
        <dbReference type="Proteomes" id="UP000177659"/>
    </source>
</evidence>
<proteinExistence type="predicted"/>
<dbReference type="EMBL" id="MFLC01000020">
    <property type="protein sequence ID" value="OGG55078.1"/>
    <property type="molecule type" value="Genomic_DNA"/>
</dbReference>
<name>A0A1F6D0V8_9BACT</name>
<evidence type="ECO:0000313" key="1">
    <source>
        <dbReference type="EMBL" id="OGG55078.1"/>
    </source>
</evidence>
<accession>A0A1F6D0V8</accession>
<gene>
    <name evidence="1" type="ORF">A3D62_02770</name>
</gene>
<protein>
    <submittedName>
        <fullName evidence="1">Uncharacterized protein</fullName>
    </submittedName>
</protein>